<reference evidence="2 3" key="1">
    <citation type="submission" date="2019-01" db="EMBL/GenBank/DDBJ databases">
        <title>Draft genome sequences of the type strains of six Macrococcus species.</title>
        <authorList>
            <person name="Mazhar S."/>
            <person name="Altermann E."/>
            <person name="Hill C."/>
            <person name="Mcauliffe O."/>
        </authorList>
    </citation>
    <scope>NUCLEOTIDE SEQUENCE [LARGE SCALE GENOMIC DNA]</scope>
    <source>
        <strain evidence="2 3">CCM4809</strain>
    </source>
</reference>
<comment type="caution">
    <text evidence="2">The sequence shown here is derived from an EMBL/GenBank/DDBJ whole genome shotgun (WGS) entry which is preliminary data.</text>
</comment>
<evidence type="ECO:0000313" key="3">
    <source>
        <dbReference type="Proteomes" id="UP000295328"/>
    </source>
</evidence>
<feature type="transmembrane region" description="Helical" evidence="1">
    <location>
        <begin position="140"/>
        <end position="161"/>
    </location>
</feature>
<feature type="transmembrane region" description="Helical" evidence="1">
    <location>
        <begin position="167"/>
        <end position="189"/>
    </location>
</feature>
<keyword evidence="1" id="KW-1133">Transmembrane helix</keyword>
<feature type="transmembrane region" description="Helical" evidence="1">
    <location>
        <begin position="75"/>
        <end position="96"/>
    </location>
</feature>
<protein>
    <submittedName>
        <fullName evidence="2">Uncharacterized protein</fullName>
    </submittedName>
</protein>
<proteinExistence type="predicted"/>
<name>A0A4R6BNI5_9STAP</name>
<feature type="transmembrane region" description="Helical" evidence="1">
    <location>
        <begin position="201"/>
        <end position="218"/>
    </location>
</feature>
<dbReference type="EMBL" id="SCWE01000001">
    <property type="protein sequence ID" value="TDM03257.1"/>
    <property type="molecule type" value="Genomic_DNA"/>
</dbReference>
<organism evidence="2 3">
    <name type="scientific">Macrococcus hajekii</name>
    <dbReference type="NCBI Taxonomy" id="198482"/>
    <lineage>
        <taxon>Bacteria</taxon>
        <taxon>Bacillati</taxon>
        <taxon>Bacillota</taxon>
        <taxon>Bacilli</taxon>
        <taxon>Bacillales</taxon>
        <taxon>Staphylococcaceae</taxon>
        <taxon>Macrococcus</taxon>
    </lineage>
</organism>
<evidence type="ECO:0000256" key="1">
    <source>
        <dbReference type="SAM" id="Phobius"/>
    </source>
</evidence>
<dbReference type="AlphaFoldDB" id="A0A4R6BNI5"/>
<dbReference type="Proteomes" id="UP000295328">
    <property type="component" value="Unassembled WGS sequence"/>
</dbReference>
<keyword evidence="1" id="KW-0472">Membrane</keyword>
<keyword evidence="3" id="KW-1185">Reference proteome</keyword>
<dbReference type="RefSeq" id="WP_133429345.1">
    <property type="nucleotide sequence ID" value="NZ_BMCC01000001.1"/>
</dbReference>
<evidence type="ECO:0000313" key="2">
    <source>
        <dbReference type="EMBL" id="TDM03257.1"/>
    </source>
</evidence>
<feature type="transmembrane region" description="Helical" evidence="1">
    <location>
        <begin position="108"/>
        <end position="128"/>
    </location>
</feature>
<gene>
    <name evidence="2" type="ORF">ERX37_04005</name>
</gene>
<sequence>MSKKWDHINSFIKTSTPARRVRHFSQLTEKKSKLKAQVIKPVEEFEYKIESFRSYLKYTFTRPQIVADDMTSGRYFLFAMLNLVLYIMIIFFTGAAEGGFNWQEGLRFAVSGLIFTTVLIVFTFFIQLISINSSITIYKVFVDVLSYYTLVSFLSFIQLVFEVFNLQFNHSFEIISFLVVMSIPTRLFISYHHDHKFEVDIFKMNLLLIVLMVMYLMFTRNIEWLNFFRAI</sequence>
<keyword evidence="1" id="KW-0812">Transmembrane</keyword>
<accession>A0A4R6BNI5</accession>
<dbReference type="OrthoDB" id="2417734at2"/>